<sequence>MVMRCVAYHKGVGIGDVTIEDISEVLLKDDTFIWLGLREANTEILRKIQLEFGLHELAIEDACAAHQRPKIEEYGDSLFIVLHTAELIEKKVEFGETHIFMGPRFVVTVRHGASQSLSKVRERCQAMPHQLSKGPGFALYSIMDFIVDNYMVAIAGLQDRFDVLESAIFQYRPSRQTMEDLYELKRELLLLEGAINPVIDICNELMRFHGSLIHKDVRVYFRDIADHIKRVDQAIHGMREMLLAAMQVHLTFETVRQNEVVKRLAGWGAILAIPTMVFSLYGMNFRHMPELDWVYSYPLVVGSVALCSLALYLRLKRAGWL</sequence>
<dbReference type="FunFam" id="1.20.58.340:FF:000004">
    <property type="entry name" value="Magnesium transport protein CorA"/>
    <property type="match status" value="1"/>
</dbReference>
<feature type="transmembrane region" description="Helical" evidence="12">
    <location>
        <begin position="264"/>
        <end position="283"/>
    </location>
</feature>
<dbReference type="OrthoDB" id="9803416at2"/>
<dbReference type="Gene3D" id="1.20.58.340">
    <property type="entry name" value="Magnesium transport protein CorA, transmembrane region"/>
    <property type="match status" value="2"/>
</dbReference>
<evidence type="ECO:0000256" key="3">
    <source>
        <dbReference type="ARBA" id="ARBA00022448"/>
    </source>
</evidence>
<evidence type="ECO:0000313" key="14">
    <source>
        <dbReference type="Proteomes" id="UP000078090"/>
    </source>
</evidence>
<dbReference type="GO" id="GO:0000287">
    <property type="term" value="F:magnesium ion binding"/>
    <property type="evidence" value="ECO:0007669"/>
    <property type="project" value="TreeGrafter"/>
</dbReference>
<comment type="subcellular location">
    <subcellularLocation>
        <location evidence="1">Cell membrane</location>
        <topology evidence="1">Multi-pass membrane protein</topology>
    </subcellularLocation>
    <subcellularLocation>
        <location evidence="12">Membrane</location>
        <topology evidence="12">Multi-pass membrane protein</topology>
    </subcellularLocation>
</comment>
<accession>A0A177M8Z6</accession>
<evidence type="ECO:0000256" key="1">
    <source>
        <dbReference type="ARBA" id="ARBA00004651"/>
    </source>
</evidence>
<evidence type="ECO:0000313" key="13">
    <source>
        <dbReference type="EMBL" id="OAI02111.1"/>
    </source>
</evidence>
<keyword evidence="3 12" id="KW-0813">Transport</keyword>
<keyword evidence="4 12" id="KW-1003">Cell membrane</keyword>
<keyword evidence="6 12" id="KW-0460">Magnesium</keyword>
<evidence type="ECO:0000256" key="12">
    <source>
        <dbReference type="RuleBase" id="RU362010"/>
    </source>
</evidence>
<dbReference type="InterPro" id="IPR045863">
    <property type="entry name" value="CorA_TM1_TM2"/>
</dbReference>
<dbReference type="PANTHER" id="PTHR46494:SF1">
    <property type="entry name" value="CORA FAMILY METAL ION TRANSPORTER (EUROFUNG)"/>
    <property type="match status" value="1"/>
</dbReference>
<dbReference type="GO" id="GO:0015087">
    <property type="term" value="F:cobalt ion transmembrane transporter activity"/>
    <property type="evidence" value="ECO:0007669"/>
    <property type="project" value="UniProtKB-UniRule"/>
</dbReference>
<keyword evidence="7 12" id="KW-1133">Transmembrane helix</keyword>
<dbReference type="InterPro" id="IPR002523">
    <property type="entry name" value="MgTranspt_CorA/ZnTranspt_ZntB"/>
</dbReference>
<dbReference type="InterPro" id="IPR004488">
    <property type="entry name" value="Mg/Co-transport_prot_CorA"/>
</dbReference>
<evidence type="ECO:0000256" key="4">
    <source>
        <dbReference type="ARBA" id="ARBA00022475"/>
    </source>
</evidence>
<keyword evidence="5 12" id="KW-0812">Transmembrane</keyword>
<dbReference type="GO" id="GO:0005886">
    <property type="term" value="C:plasma membrane"/>
    <property type="evidence" value="ECO:0007669"/>
    <property type="project" value="UniProtKB-SubCell"/>
</dbReference>
<comment type="similarity">
    <text evidence="2 12">Belongs to the CorA metal ion transporter (MIT) (TC 1.A.35) family.</text>
</comment>
<dbReference type="GO" id="GO:0015095">
    <property type="term" value="F:magnesium ion transmembrane transporter activity"/>
    <property type="evidence" value="ECO:0007669"/>
    <property type="project" value="UniProtKB-UniRule"/>
</dbReference>
<evidence type="ECO:0000256" key="2">
    <source>
        <dbReference type="ARBA" id="ARBA00009765"/>
    </source>
</evidence>
<evidence type="ECO:0000256" key="7">
    <source>
        <dbReference type="ARBA" id="ARBA00022989"/>
    </source>
</evidence>
<feature type="transmembrane region" description="Helical" evidence="12">
    <location>
        <begin position="295"/>
        <end position="315"/>
    </location>
</feature>
<evidence type="ECO:0000256" key="10">
    <source>
        <dbReference type="ARBA" id="ARBA00034269"/>
    </source>
</evidence>
<dbReference type="InterPro" id="IPR045861">
    <property type="entry name" value="CorA_cytoplasmic_dom"/>
</dbReference>
<organism evidence="13 14">
    <name type="scientific">Methylomonas methanica</name>
    <dbReference type="NCBI Taxonomy" id="421"/>
    <lineage>
        <taxon>Bacteria</taxon>
        <taxon>Pseudomonadati</taxon>
        <taxon>Pseudomonadota</taxon>
        <taxon>Gammaproteobacteria</taxon>
        <taxon>Methylococcales</taxon>
        <taxon>Methylococcaceae</taxon>
        <taxon>Methylomonas</taxon>
    </lineage>
</organism>
<comment type="caution">
    <text evidence="13">The sequence shown here is derived from an EMBL/GenBank/DDBJ whole genome shotgun (WGS) entry which is preliminary data.</text>
</comment>
<keyword evidence="9 12" id="KW-0472">Membrane</keyword>
<dbReference type="GO" id="GO:0050897">
    <property type="term" value="F:cobalt ion binding"/>
    <property type="evidence" value="ECO:0007669"/>
    <property type="project" value="TreeGrafter"/>
</dbReference>
<dbReference type="EMBL" id="LUUG01000085">
    <property type="protein sequence ID" value="OAI02111.1"/>
    <property type="molecule type" value="Genomic_DNA"/>
</dbReference>
<dbReference type="SUPFAM" id="SSF144083">
    <property type="entry name" value="Magnesium transport protein CorA, transmembrane region"/>
    <property type="match status" value="1"/>
</dbReference>
<evidence type="ECO:0000256" key="9">
    <source>
        <dbReference type="ARBA" id="ARBA00023136"/>
    </source>
</evidence>
<protein>
    <recommendedName>
        <fullName evidence="12">Magnesium transport protein CorA</fullName>
    </recommendedName>
</protein>
<dbReference type="Pfam" id="PF01544">
    <property type="entry name" value="CorA"/>
    <property type="match status" value="1"/>
</dbReference>
<evidence type="ECO:0000256" key="11">
    <source>
        <dbReference type="ARBA" id="ARBA00045497"/>
    </source>
</evidence>
<dbReference type="CDD" id="cd12830">
    <property type="entry name" value="MtCorA-like"/>
    <property type="match status" value="1"/>
</dbReference>
<proteinExistence type="inferred from homology"/>
<evidence type="ECO:0000256" key="5">
    <source>
        <dbReference type="ARBA" id="ARBA00022692"/>
    </source>
</evidence>
<dbReference type="SUPFAM" id="SSF143865">
    <property type="entry name" value="CorA soluble domain-like"/>
    <property type="match status" value="1"/>
</dbReference>
<comment type="function">
    <text evidence="11">Mediates influx of magnesium ions. Alternates between open and closed states. Activated by low cytoplasmic Mg(2+) levels. Inactive when cytoplasmic Mg(2+) levels are high.</text>
</comment>
<dbReference type="PANTHER" id="PTHR46494">
    <property type="entry name" value="CORA FAMILY METAL ION TRANSPORTER (EUROFUNG)"/>
    <property type="match status" value="1"/>
</dbReference>
<dbReference type="AlphaFoldDB" id="A0A177M8Z6"/>
<dbReference type="NCBIfam" id="TIGR00383">
    <property type="entry name" value="corA"/>
    <property type="match status" value="1"/>
</dbReference>
<gene>
    <name evidence="12" type="primary">corA</name>
    <name evidence="13" type="ORF">A1332_16660</name>
</gene>
<reference evidence="14" key="1">
    <citation type="submission" date="2016-03" db="EMBL/GenBank/DDBJ databases">
        <authorList>
            <person name="Heylen K."/>
            <person name="De Vos P."/>
            <person name="Vekeman B."/>
        </authorList>
    </citation>
    <scope>NUCLEOTIDE SEQUENCE [LARGE SCALE GENOMIC DNA]</scope>
    <source>
        <strain evidence="14">R-45363</strain>
    </source>
</reference>
<dbReference type="Proteomes" id="UP000078090">
    <property type="component" value="Unassembled WGS sequence"/>
</dbReference>
<keyword evidence="8 12" id="KW-0406">Ion transport</keyword>
<comment type="catalytic activity">
    <reaction evidence="10">
        <text>Mg(2+)(in) = Mg(2+)(out)</text>
        <dbReference type="Rhea" id="RHEA:29827"/>
        <dbReference type="ChEBI" id="CHEBI:18420"/>
    </reaction>
</comment>
<evidence type="ECO:0000256" key="6">
    <source>
        <dbReference type="ARBA" id="ARBA00022842"/>
    </source>
</evidence>
<name>A0A177M8Z6_METMH</name>
<dbReference type="Gene3D" id="3.30.460.20">
    <property type="entry name" value="CorA soluble domain-like"/>
    <property type="match status" value="1"/>
</dbReference>
<evidence type="ECO:0000256" key="8">
    <source>
        <dbReference type="ARBA" id="ARBA00023065"/>
    </source>
</evidence>